<evidence type="ECO:0000313" key="3">
    <source>
        <dbReference type="Proteomes" id="UP000034837"/>
    </source>
</evidence>
<dbReference type="Proteomes" id="UP000034837">
    <property type="component" value="Unassembled WGS sequence"/>
</dbReference>
<keyword evidence="1" id="KW-1133">Transmembrane helix</keyword>
<evidence type="ECO:0008006" key="4">
    <source>
        <dbReference type="Google" id="ProtNLM"/>
    </source>
</evidence>
<dbReference type="AlphaFoldDB" id="A0A0G1A7D2"/>
<evidence type="ECO:0000256" key="1">
    <source>
        <dbReference type="SAM" id="Phobius"/>
    </source>
</evidence>
<protein>
    <recommendedName>
        <fullName evidence="4">Polysaccharide chain length determinant N-terminal domain-containing protein</fullName>
    </recommendedName>
</protein>
<accession>A0A0G1A7D2</accession>
<reference evidence="2 3" key="1">
    <citation type="journal article" date="2015" name="Nature">
        <title>rRNA introns, odd ribosomes, and small enigmatic genomes across a large radiation of phyla.</title>
        <authorList>
            <person name="Brown C.T."/>
            <person name="Hug L.A."/>
            <person name="Thomas B.C."/>
            <person name="Sharon I."/>
            <person name="Castelle C.J."/>
            <person name="Singh A."/>
            <person name="Wilkins M.J."/>
            <person name="Williams K.H."/>
            <person name="Banfield J.F."/>
        </authorList>
    </citation>
    <scope>NUCLEOTIDE SEQUENCE [LARGE SCALE GENOMIC DNA]</scope>
</reference>
<feature type="transmembrane region" description="Helical" evidence="1">
    <location>
        <begin position="176"/>
        <end position="197"/>
    </location>
</feature>
<sequence length="200" mass="22433">MTYSALFLHYRLKIFWGAVLGLVIFLAASFFFTWQYSATARLLIIPGSSPGVDPYTAIKSAERINENLSQVVHTSSFYDRVVKTAPQFNFNPTEFNNLNEIKRRTAWDKAVITEVVSGTGFLNITVYNEDKNQAVSWANAISYALSTQGFEYISGNVQIKIVDAPVFSRFVTRPNFLLLGFLGIIIGGLVGAIYVLFKYE</sequence>
<proteinExistence type="predicted"/>
<feature type="transmembrane region" description="Helical" evidence="1">
    <location>
        <begin position="14"/>
        <end position="34"/>
    </location>
</feature>
<gene>
    <name evidence="2" type="ORF">UV20_C0005G0024</name>
</gene>
<organism evidence="2 3">
    <name type="scientific">Candidatus Magasanikbacteria bacterium GW2011_GWA2_42_32</name>
    <dbReference type="NCBI Taxonomy" id="1619039"/>
    <lineage>
        <taxon>Bacteria</taxon>
        <taxon>Candidatus Magasanikiibacteriota</taxon>
    </lineage>
</organism>
<name>A0A0G1A7D2_9BACT</name>
<comment type="caution">
    <text evidence="2">The sequence shown here is derived from an EMBL/GenBank/DDBJ whole genome shotgun (WGS) entry which is preliminary data.</text>
</comment>
<evidence type="ECO:0000313" key="2">
    <source>
        <dbReference type="EMBL" id="KKS56859.1"/>
    </source>
</evidence>
<dbReference type="EMBL" id="LCDO01000005">
    <property type="protein sequence ID" value="KKS56859.1"/>
    <property type="molecule type" value="Genomic_DNA"/>
</dbReference>
<keyword evidence="1" id="KW-0812">Transmembrane</keyword>
<keyword evidence="1" id="KW-0472">Membrane</keyword>